<evidence type="ECO:0000256" key="1">
    <source>
        <dbReference type="ARBA" id="ARBA00004123"/>
    </source>
</evidence>
<evidence type="ECO:0000313" key="3">
    <source>
        <dbReference type="EMBL" id="WFD19734.1"/>
    </source>
</evidence>
<reference evidence="3" key="1">
    <citation type="submission" date="2023-03" db="EMBL/GenBank/DDBJ databases">
        <title>Mating type loci evolution in Malassezia.</title>
        <authorList>
            <person name="Coelho M.A."/>
        </authorList>
    </citation>
    <scope>NUCLEOTIDE SEQUENCE</scope>
    <source>
        <strain evidence="3">CBS 10434</strain>
    </source>
</reference>
<dbReference type="InterPro" id="IPR050613">
    <property type="entry name" value="Sec_Metabolite_Reg"/>
</dbReference>
<dbReference type="Proteomes" id="UP001220961">
    <property type="component" value="Chromosome 4"/>
</dbReference>
<gene>
    <name evidence="3" type="ORF">MCAP1_001970</name>
</gene>
<proteinExistence type="predicted"/>
<keyword evidence="2" id="KW-0539">Nucleus</keyword>
<protein>
    <recommendedName>
        <fullName evidence="5">Transcription factor domain-containing protein</fullName>
    </recommendedName>
</protein>
<evidence type="ECO:0008006" key="5">
    <source>
        <dbReference type="Google" id="ProtNLM"/>
    </source>
</evidence>
<dbReference type="AlphaFoldDB" id="A0AAF0IVE7"/>
<accession>A0AAF0IVE7</accession>
<dbReference type="GO" id="GO:0005634">
    <property type="term" value="C:nucleus"/>
    <property type="evidence" value="ECO:0007669"/>
    <property type="project" value="UniProtKB-SubCell"/>
</dbReference>
<evidence type="ECO:0000256" key="2">
    <source>
        <dbReference type="ARBA" id="ARBA00023242"/>
    </source>
</evidence>
<dbReference type="PANTHER" id="PTHR31001">
    <property type="entry name" value="UNCHARACTERIZED TRANSCRIPTIONAL REGULATORY PROTEIN"/>
    <property type="match status" value="1"/>
</dbReference>
<comment type="subcellular location">
    <subcellularLocation>
        <location evidence="1">Nucleus</location>
    </subcellularLocation>
</comment>
<evidence type="ECO:0000313" key="4">
    <source>
        <dbReference type="Proteomes" id="UP001220961"/>
    </source>
</evidence>
<sequence>MESIHAEQQSVSLSFHGSDPRKARELLLVMQPLLPSVPDMKGLVEIFLESVDGMDDVVGSKLAHQHLRSVIECKVTLVAQPDALHLWDAAQLQQRVYSCALCMILFASASMHTQHIVRSLVRAPLTDYLYVSLNALATLDIYQEPNGLFVLIAALLLTHFMYALRPSIAAELLYHAMNISVMLRLHYEPPSQLSFDEAKRRVRWYALLCASDWDLTSAMERHPIFPMDKTRFPSLFGTDHDRSRYLPPSILGRLLCARLSFRTTSLSRSQEQTWHDTEELHRDILRAMAIFQDVLDASSTGQGHLPHTVKSKFGIASLHYLLMYLHVPYYARAWDDQQFSLSKTTCYESALFLLHLFKDMFQCSLTPQVKGVRNSLSRMANYFQFTSRWCCAAVLLLVAHLVMLHEHEQVAPDDTGQQALVDDLCTLSRVLQFLSPVSEPAREGYAALHRASLHVMKQSHARLSSRENGVMLWAQRLYEHDAECRESQQSEPLSLLWNVMTGQPPARERLPEQEGDAGARWSAVPDMTLWDYVGAAGHEGAPPEPRLDPLWLADPAYDTAVHWTPNDQDWDRFINSLLSSPEGCN</sequence>
<dbReference type="PANTHER" id="PTHR31001:SF89">
    <property type="entry name" value="ZN(2)-C6 FUNGAL-TYPE DOMAIN-CONTAINING PROTEIN"/>
    <property type="match status" value="1"/>
</dbReference>
<dbReference type="CDD" id="cd12148">
    <property type="entry name" value="fungal_TF_MHR"/>
    <property type="match status" value="1"/>
</dbReference>
<keyword evidence="4" id="KW-1185">Reference proteome</keyword>
<name>A0AAF0IVE7_9BASI</name>
<organism evidence="3 4">
    <name type="scientific">Malassezia caprae</name>
    <dbReference type="NCBI Taxonomy" id="1381934"/>
    <lineage>
        <taxon>Eukaryota</taxon>
        <taxon>Fungi</taxon>
        <taxon>Dikarya</taxon>
        <taxon>Basidiomycota</taxon>
        <taxon>Ustilaginomycotina</taxon>
        <taxon>Malasseziomycetes</taxon>
        <taxon>Malasseziales</taxon>
        <taxon>Malasseziaceae</taxon>
        <taxon>Malassezia</taxon>
    </lineage>
</organism>
<dbReference type="EMBL" id="CP119911">
    <property type="protein sequence ID" value="WFD19734.1"/>
    <property type="molecule type" value="Genomic_DNA"/>
</dbReference>